<organism evidence="2 3">
    <name type="scientific">Acetobacter sacchari</name>
    <dbReference type="NCBI Taxonomy" id="2661687"/>
    <lineage>
        <taxon>Bacteria</taxon>
        <taxon>Pseudomonadati</taxon>
        <taxon>Pseudomonadota</taxon>
        <taxon>Alphaproteobacteria</taxon>
        <taxon>Acetobacterales</taxon>
        <taxon>Acetobacteraceae</taxon>
        <taxon>Acetobacter</taxon>
    </lineage>
</organism>
<comment type="caution">
    <text evidence="2">The sequence shown here is derived from an EMBL/GenBank/DDBJ whole genome shotgun (WGS) entry which is preliminary data.</text>
</comment>
<dbReference type="EMBL" id="JAFVMF010000001">
    <property type="protein sequence ID" value="MBO1358455.1"/>
    <property type="molecule type" value="Genomic_DNA"/>
</dbReference>
<keyword evidence="1" id="KW-0732">Signal</keyword>
<feature type="signal peptide" evidence="1">
    <location>
        <begin position="1"/>
        <end position="36"/>
    </location>
</feature>
<evidence type="ECO:0008006" key="4">
    <source>
        <dbReference type="Google" id="ProtNLM"/>
    </source>
</evidence>
<accession>A0ABS3LRC8</accession>
<proteinExistence type="predicted"/>
<reference evidence="2 3" key="1">
    <citation type="submission" date="2021-03" db="EMBL/GenBank/DDBJ databases">
        <title>The complete genome sequence of Acetobacter sacchari TBRC 11175.</title>
        <authorList>
            <person name="Charoenyingcharoen P."/>
            <person name="Yukphan P."/>
        </authorList>
    </citation>
    <scope>NUCLEOTIDE SEQUENCE [LARGE SCALE GENOMIC DNA]</scope>
    <source>
        <strain evidence="2 3">TBRC 11175</strain>
    </source>
</reference>
<evidence type="ECO:0000256" key="1">
    <source>
        <dbReference type="SAM" id="SignalP"/>
    </source>
</evidence>
<evidence type="ECO:0000313" key="2">
    <source>
        <dbReference type="EMBL" id="MBO1358455.1"/>
    </source>
</evidence>
<dbReference type="RefSeq" id="WP_207878643.1">
    <property type="nucleotide sequence ID" value="NZ_JAFVMF010000001.1"/>
</dbReference>
<protein>
    <recommendedName>
        <fullName evidence="4">DUF4412 domain-containing protein</fullName>
    </recommendedName>
</protein>
<gene>
    <name evidence="2" type="ORF">J2D73_01400</name>
</gene>
<dbReference type="Proteomes" id="UP000664771">
    <property type="component" value="Unassembled WGS sequence"/>
</dbReference>
<keyword evidence="3" id="KW-1185">Reference proteome</keyword>
<name>A0ABS3LRC8_9PROT</name>
<evidence type="ECO:0000313" key="3">
    <source>
        <dbReference type="Proteomes" id="UP000664771"/>
    </source>
</evidence>
<feature type="chain" id="PRO_5045559103" description="DUF4412 domain-containing protein" evidence="1">
    <location>
        <begin position="37"/>
        <end position="260"/>
    </location>
</feature>
<sequence>MKIQGHIPPENGVSRRPAAKRRAVASGLLSLGFALAAVCASVGQSRADADHPALMPTRDAVVTYEVRADGSQEPQSVKVWFSAQGAQQRIDSPDGSGSTILNRTSKEVVIALHKPRIYTKLEQRDGVRSPFLLDVSMQFKREGESTIAGTHCTDWTVTSGRGQATACVTSDGLILRENGVDADGINGALVAKTISYEPIPQSVFSPPAGYQEVHRHRIAPGGGAGAPVLGPAGAAGEGAATVAPVTGQPGVVAGDAASGR</sequence>